<dbReference type="Pfam" id="PF10536">
    <property type="entry name" value="PMD"/>
    <property type="match status" value="1"/>
</dbReference>
<dbReference type="OrthoDB" id="1572276at2759"/>
<evidence type="ECO:0000256" key="1">
    <source>
        <dbReference type="ARBA" id="ARBA00022448"/>
    </source>
</evidence>
<feature type="compositionally biased region" description="Basic and acidic residues" evidence="3">
    <location>
        <begin position="545"/>
        <end position="566"/>
    </location>
</feature>
<feature type="region of interest" description="Disordered" evidence="3">
    <location>
        <begin position="533"/>
        <end position="584"/>
    </location>
</feature>
<reference evidence="6" key="1">
    <citation type="journal article" date="2019" name="Nat. Commun.">
        <title>The genome of broomcorn millet.</title>
        <authorList>
            <person name="Zou C."/>
            <person name="Miki D."/>
            <person name="Li D."/>
            <person name="Tang Q."/>
            <person name="Xiao L."/>
            <person name="Rajput S."/>
            <person name="Deng P."/>
            <person name="Jia W."/>
            <person name="Huang R."/>
            <person name="Zhang M."/>
            <person name="Sun Y."/>
            <person name="Hu J."/>
            <person name="Fu X."/>
            <person name="Schnable P.S."/>
            <person name="Li F."/>
            <person name="Zhang H."/>
            <person name="Feng B."/>
            <person name="Zhu X."/>
            <person name="Liu R."/>
            <person name="Schnable J.C."/>
            <person name="Zhu J.-K."/>
            <person name="Zhang H."/>
        </authorList>
    </citation>
    <scope>NUCLEOTIDE SEQUENCE [LARGE SCALE GENOMIC DNA]</scope>
</reference>
<protein>
    <recommendedName>
        <fullName evidence="4">Aminotransferase-like plant mobile domain-containing protein</fullName>
    </recommendedName>
</protein>
<evidence type="ECO:0000256" key="3">
    <source>
        <dbReference type="SAM" id="MobiDB-lite"/>
    </source>
</evidence>
<feature type="domain" description="Aminotransferase-like plant mobile" evidence="4">
    <location>
        <begin position="82"/>
        <end position="414"/>
    </location>
</feature>
<keyword evidence="6" id="KW-1185">Reference proteome</keyword>
<sequence>MPASTGHHLYDYDPKPPAFLPLPLPPSTPIPSPPPPPPPPSSPPRAVPSLSFRYLTACPRWSSWVAAALRDPAFAPALASSDISDAVAASTAAIAPDRAALSALLSSWDSGTHTFLLPAGPATFTLEDALVLAGLPPTGAPLYRPLEPEEEDLRVRLVVEREKIRELHPCARAARHVSLEVWLEWFDGSGIRPGEDDELRRLGFLAYWLAFFVTPRMRPRGGELPELAFALAARLSLGERISLGPAMVSNLYADMDKIATFAAADGMSGRVDVWAPLWLLQVWMWERYKRLSPLQLKAPQFPVSNVRVLHWSRRKRTTTPDEALQVLQDEACFEWRPYRYNSLNHKEPKWFDVDTVLVSCRGKAKPEWLLDYISVISQAVLTGFHGDGMGNSVLYNPHLVARQFGYDQAAPVSIVSEFDFEGIEMWIPGINRYGMPSEDYVAWCSGEQFDSHQVDDRDGCPVVQGHENVAGSLQLNVNKKCAVVPVLDQLTRATRREHNSCIGEKQPGQKDNGSLENEPKVIVLGLRACDKDSRTTSAKRKKEKKQSGDKFAEDGGDNKKKREVRSNTKGSPLQLEGQKSTDLQKDLNSDFEKCDELARLDSDDECIVLEQPENKCEVINLVDEEEEQSASDHNMKLVLELEEFVRSGLFSPREESADEDDLSGKKRENQKKSFNDPYAEEAMREYPLFFELIPQKPHYRGFINNDEALRDLAYSGLWFLLVGLAKEVLKTSRDTHASEIACLMKKAQHLQQLGFNVKHLIARLKEPPHQA</sequence>
<feature type="compositionally biased region" description="Polar residues" evidence="3">
    <location>
        <begin position="567"/>
        <end position="581"/>
    </location>
</feature>
<dbReference type="InterPro" id="IPR044824">
    <property type="entry name" value="MAIN-like"/>
</dbReference>
<dbReference type="InterPro" id="IPR019557">
    <property type="entry name" value="AminoTfrase-like_pln_mobile"/>
</dbReference>
<keyword evidence="1" id="KW-0813">Transport</keyword>
<evidence type="ECO:0000313" key="5">
    <source>
        <dbReference type="EMBL" id="RLM73989.1"/>
    </source>
</evidence>
<gene>
    <name evidence="5" type="ORF">C2845_PM15G00070</name>
</gene>
<keyword evidence="2" id="KW-0341">Growth regulation</keyword>
<evidence type="ECO:0000313" key="6">
    <source>
        <dbReference type="Proteomes" id="UP000275267"/>
    </source>
</evidence>
<feature type="region of interest" description="Disordered" evidence="3">
    <location>
        <begin position="650"/>
        <end position="677"/>
    </location>
</feature>
<dbReference type="Pfam" id="PF05266">
    <property type="entry name" value="DUF724"/>
    <property type="match status" value="1"/>
</dbReference>
<feature type="region of interest" description="Disordered" evidence="3">
    <location>
        <begin position="1"/>
        <end position="44"/>
    </location>
</feature>
<proteinExistence type="predicted"/>
<dbReference type="PANTHER" id="PTHR46033">
    <property type="entry name" value="PROTEIN MAIN-LIKE 2"/>
    <property type="match status" value="1"/>
</dbReference>
<dbReference type="InterPro" id="IPR007930">
    <property type="entry name" value="DUF724"/>
</dbReference>
<organism evidence="5 6">
    <name type="scientific">Panicum miliaceum</name>
    <name type="common">Proso millet</name>
    <name type="synonym">Broomcorn millet</name>
    <dbReference type="NCBI Taxonomy" id="4540"/>
    <lineage>
        <taxon>Eukaryota</taxon>
        <taxon>Viridiplantae</taxon>
        <taxon>Streptophyta</taxon>
        <taxon>Embryophyta</taxon>
        <taxon>Tracheophyta</taxon>
        <taxon>Spermatophyta</taxon>
        <taxon>Magnoliopsida</taxon>
        <taxon>Liliopsida</taxon>
        <taxon>Poales</taxon>
        <taxon>Poaceae</taxon>
        <taxon>PACMAD clade</taxon>
        <taxon>Panicoideae</taxon>
        <taxon>Panicodae</taxon>
        <taxon>Paniceae</taxon>
        <taxon>Panicinae</taxon>
        <taxon>Panicum</taxon>
        <taxon>Panicum sect. Panicum</taxon>
    </lineage>
</organism>
<name>A0A3L6Q5P6_PANMI</name>
<dbReference type="GO" id="GO:0010073">
    <property type="term" value="P:meristem maintenance"/>
    <property type="evidence" value="ECO:0007669"/>
    <property type="project" value="InterPro"/>
</dbReference>
<dbReference type="PANTHER" id="PTHR46033:SF40">
    <property type="entry name" value="EXPRESSED PROTEIN"/>
    <property type="match status" value="1"/>
</dbReference>
<accession>A0A3L6Q5P6</accession>
<comment type="caution">
    <text evidence="5">The sequence shown here is derived from an EMBL/GenBank/DDBJ whole genome shotgun (WGS) entry which is preliminary data.</text>
</comment>
<feature type="compositionally biased region" description="Basic and acidic residues" evidence="3">
    <location>
        <begin position="662"/>
        <end position="674"/>
    </location>
</feature>
<feature type="compositionally biased region" description="Pro residues" evidence="3">
    <location>
        <begin position="15"/>
        <end position="44"/>
    </location>
</feature>
<evidence type="ECO:0000259" key="4">
    <source>
        <dbReference type="Pfam" id="PF10536"/>
    </source>
</evidence>
<dbReference type="Proteomes" id="UP000275267">
    <property type="component" value="Unassembled WGS sequence"/>
</dbReference>
<dbReference type="EMBL" id="PQIB02000013">
    <property type="protein sequence ID" value="RLM73989.1"/>
    <property type="molecule type" value="Genomic_DNA"/>
</dbReference>
<evidence type="ECO:0000256" key="2">
    <source>
        <dbReference type="ARBA" id="ARBA00022604"/>
    </source>
</evidence>
<dbReference type="AlphaFoldDB" id="A0A3L6Q5P6"/>